<evidence type="ECO:0000256" key="21">
    <source>
        <dbReference type="SAM" id="Phobius"/>
    </source>
</evidence>
<comment type="subcellular location">
    <subcellularLocation>
        <location evidence="3">Endoplasmic reticulum membrane</location>
        <topology evidence="3">Multi-pass membrane protein</topology>
    </subcellularLocation>
</comment>
<feature type="region of interest" description="Disordered" evidence="20">
    <location>
        <begin position="493"/>
        <end position="512"/>
    </location>
</feature>
<evidence type="ECO:0000256" key="15">
    <source>
        <dbReference type="ARBA" id="ARBA00023180"/>
    </source>
</evidence>
<organism evidence="24 25">
    <name type="scientific">Vanrija humicola</name>
    <name type="common">Yeast</name>
    <name type="synonym">Cryptococcus humicola</name>
    <dbReference type="NCBI Taxonomy" id="5417"/>
    <lineage>
        <taxon>Eukaryota</taxon>
        <taxon>Fungi</taxon>
        <taxon>Dikarya</taxon>
        <taxon>Basidiomycota</taxon>
        <taxon>Agaricomycotina</taxon>
        <taxon>Tremellomycetes</taxon>
        <taxon>Trichosporonales</taxon>
        <taxon>Trichosporonaceae</taxon>
        <taxon>Vanrija</taxon>
    </lineage>
</organism>
<dbReference type="InterPro" id="IPR048307">
    <property type="entry name" value="STT3_N"/>
</dbReference>
<evidence type="ECO:0000256" key="3">
    <source>
        <dbReference type="ARBA" id="ARBA00004477"/>
    </source>
</evidence>
<dbReference type="InterPro" id="IPR003674">
    <property type="entry name" value="Oligo_trans_STT3"/>
</dbReference>
<dbReference type="GO" id="GO:0008250">
    <property type="term" value="C:oligosaccharyltransferase complex"/>
    <property type="evidence" value="ECO:0007669"/>
    <property type="project" value="UniProtKB-ARBA"/>
</dbReference>
<evidence type="ECO:0000259" key="22">
    <source>
        <dbReference type="Pfam" id="PF02516"/>
    </source>
</evidence>
<dbReference type="GO" id="GO:0043687">
    <property type="term" value="P:post-translational protein modification"/>
    <property type="evidence" value="ECO:0007669"/>
    <property type="project" value="TreeGrafter"/>
</dbReference>
<evidence type="ECO:0000256" key="13">
    <source>
        <dbReference type="ARBA" id="ARBA00022989"/>
    </source>
</evidence>
<evidence type="ECO:0000256" key="12">
    <source>
        <dbReference type="ARBA" id="ARBA00022842"/>
    </source>
</evidence>
<dbReference type="OrthoDB" id="10261066at2759"/>
<keyword evidence="25" id="KW-1185">Reference proteome</keyword>
<feature type="domain" description="STT3/PglB/AglB core" evidence="23">
    <location>
        <begin position="599"/>
        <end position="650"/>
    </location>
</feature>
<feature type="compositionally biased region" description="Low complexity" evidence="20">
    <location>
        <begin position="27"/>
        <end position="44"/>
    </location>
</feature>
<dbReference type="EMBL" id="QKWK01000001">
    <property type="protein sequence ID" value="TXT15803.1"/>
    <property type="molecule type" value="Genomic_DNA"/>
</dbReference>
<evidence type="ECO:0000256" key="11">
    <source>
        <dbReference type="ARBA" id="ARBA00022824"/>
    </source>
</evidence>
<accession>A0A7D8Z7Z2</accession>
<dbReference type="Proteomes" id="UP000473826">
    <property type="component" value="Unassembled WGS sequence"/>
</dbReference>
<keyword evidence="8" id="KW-0808">Transferase</keyword>
<comment type="caution">
    <text evidence="24">The sequence shown here is derived from an EMBL/GenBank/DDBJ whole genome shotgun (WGS) entry which is preliminary data.</text>
</comment>
<keyword evidence="12" id="KW-0460">Magnesium</keyword>
<evidence type="ECO:0000256" key="17">
    <source>
        <dbReference type="ARBA" id="ARBA00048829"/>
    </source>
</evidence>
<feature type="region of interest" description="Disordered" evidence="20">
    <location>
        <begin position="1"/>
        <end position="45"/>
    </location>
</feature>
<keyword evidence="10" id="KW-0479">Metal-binding</keyword>
<dbReference type="UniPathway" id="UPA00378"/>
<feature type="transmembrane region" description="Helical" evidence="21">
    <location>
        <begin position="292"/>
        <end position="312"/>
    </location>
</feature>
<keyword evidence="16" id="KW-0464">Manganese</keyword>
<keyword evidence="9 21" id="KW-0812">Transmembrane</keyword>
<keyword evidence="14 21" id="KW-0472">Membrane</keyword>
<dbReference type="PANTHER" id="PTHR13872:SF1">
    <property type="entry name" value="DOLICHYL-DIPHOSPHOOLIGOSACCHARIDE--PROTEIN GLYCOSYLTRANSFERASE SUBUNIT STT3B"/>
    <property type="match status" value="1"/>
</dbReference>
<keyword evidence="13 21" id="KW-1133">Transmembrane helix</keyword>
<feature type="transmembrane region" description="Helical" evidence="21">
    <location>
        <begin position="171"/>
        <end position="190"/>
    </location>
</feature>
<feature type="compositionally biased region" description="Pro residues" evidence="20">
    <location>
        <begin position="12"/>
        <end position="26"/>
    </location>
</feature>
<name>A0A7D8Z7Z2_VANHU</name>
<comment type="function">
    <text evidence="18">Catalytic subunit of the oligosaccharyl transferase (OST) complex that catalyzes the initial transfer of a defined glycan (Glc(3)Man(9)GlcNAc(2) in eukaryotes) from the lipid carrier dolichol-pyrophosphate to an asparagine residue within an Asn-X-Ser/Thr consensus motif in nascent polypeptide chains, the first step in protein N-glycosylation. N-glycosylation occurs cotranslationally and the complex associates with the Sec61 complex at the channel-forming translocon complex that mediates protein translocation across the endoplasmic reticulum (ER). All subunits are required for a maximal enzyme activity. This subunit contains the active site and the acceptor peptide and donor lipid-linked oligosaccharide (LLO) binding pockets.</text>
</comment>
<feature type="transmembrane region" description="Helical" evidence="21">
    <location>
        <begin position="255"/>
        <end position="285"/>
    </location>
</feature>
<dbReference type="Pfam" id="PF21436">
    <property type="entry name" value="STT3-PglB_core"/>
    <property type="match status" value="1"/>
</dbReference>
<evidence type="ECO:0000256" key="6">
    <source>
        <dbReference type="ARBA" id="ARBA00012605"/>
    </source>
</evidence>
<comment type="cofactor">
    <cofactor evidence="1">
        <name>Mn(2+)</name>
        <dbReference type="ChEBI" id="CHEBI:29035"/>
    </cofactor>
</comment>
<feature type="transmembrane region" description="Helical" evidence="21">
    <location>
        <begin position="415"/>
        <end position="435"/>
    </location>
</feature>
<feature type="transmembrane region" description="Helical" evidence="21">
    <location>
        <begin position="140"/>
        <end position="159"/>
    </location>
</feature>
<evidence type="ECO:0000256" key="10">
    <source>
        <dbReference type="ARBA" id="ARBA00022723"/>
    </source>
</evidence>
<feature type="transmembrane region" description="Helical" evidence="21">
    <location>
        <begin position="196"/>
        <end position="214"/>
    </location>
</feature>
<evidence type="ECO:0000259" key="23">
    <source>
        <dbReference type="Pfam" id="PF21436"/>
    </source>
</evidence>
<dbReference type="GO" id="GO:0004579">
    <property type="term" value="F:dolichyl-diphosphooligosaccharide-protein glycotransferase activity"/>
    <property type="evidence" value="ECO:0007669"/>
    <property type="project" value="UniProtKB-EC"/>
</dbReference>
<feature type="transmembrane region" description="Helical" evidence="21">
    <location>
        <begin position="442"/>
        <end position="464"/>
    </location>
</feature>
<gene>
    <name evidence="24" type="ORF">VHUM_00306</name>
</gene>
<evidence type="ECO:0000256" key="19">
    <source>
        <dbReference type="ARBA" id="ARBA00067960"/>
    </source>
</evidence>
<feature type="transmembrane region" description="Helical" evidence="21">
    <location>
        <begin position="226"/>
        <end position="243"/>
    </location>
</feature>
<dbReference type="Gene3D" id="3.40.50.12610">
    <property type="match status" value="1"/>
</dbReference>
<keyword evidence="11" id="KW-0256">Endoplasmic reticulum</keyword>
<dbReference type="PANTHER" id="PTHR13872">
    <property type="entry name" value="DOLICHYL-DIPHOSPHOOLIGOSACCHARIDE--PROTEIN GLYCOSYLTRANSFERASE SUBUNIT"/>
    <property type="match status" value="1"/>
</dbReference>
<evidence type="ECO:0000256" key="18">
    <source>
        <dbReference type="ARBA" id="ARBA00059243"/>
    </source>
</evidence>
<comment type="cofactor">
    <cofactor evidence="2">
        <name>Mg(2+)</name>
        <dbReference type="ChEBI" id="CHEBI:18420"/>
    </cofactor>
</comment>
<sequence length="803" mass="89578">MPPKSKAAASPGAPPPGTAAPKPPAAAKPATPAKAAPAAPAQPAETAEVDHAQKYAYPLPTLPKSTIDNTQSLLRFLILAFICGAAVASRLFAVIRFESVIHEFDPWFNYRATKVLVNEGFYEFWNWFDPTAWYPLGRTVGGTVYPGIMVTSGLIWSFLRWINMPVDIRNVCVLLAPGFSGLTAWATYLFTTEMASPSAGLLAAAFIGIVPGYISRSVAGSYDNEAIAIFLLMATFYFWIKALKTGSAWWGTVTALFYGWMVAAWGGYVFITNLVPLHVFVLILMGRYNHRIYVAYSSWYVLGTVASMQVPFVEFLPIRTSEGMAALGTFGLVQLIAFVEVVRKLVPGKQFQLLLRAFVVLVFVISFTALVLLTFSGWIAPWTGRFYSLWDTGYAKVHMPIIASVSEHQPTAWPAYFFDLQMLIWLFPAGVFWAFKELRDEHVFIIIYALFSSYFSGVMVRLMLVLTPVVCVTASIAVSKLLEAYIDPTLPEASEDDTDAPASKKAKKPSHKKDQTFEFSGILGGKRSKGIFALDSRLAVIGTIVLMLGIFVHHCTYVTSSAYSSPSVVLSSRNPDGSQNIIDDFREAYYWLRQNTPKDAVVMSWWDYGYQIAGMADRPTLVDNNTWNNTHIATVGKAMSSNEDIAYPILRKHDVDYVLVIFGGLLGYSGDDINKFLWMVRIAQGEWPDEVQEHKYFTPRGEYAVDDRASETMRESLMYKMSYHRFPELYGGHPAQDRVRGQRIPAKGTHENLETIEEAFTSENWIVRIYKVKKEDSFGRDHKAANAFNNGARLKAAPSTPKK</sequence>
<evidence type="ECO:0000256" key="7">
    <source>
        <dbReference type="ARBA" id="ARBA00022676"/>
    </source>
</evidence>
<dbReference type="AlphaFoldDB" id="A0A7D8Z7Z2"/>
<feature type="compositionally biased region" description="Low complexity" evidence="20">
    <location>
        <begin position="1"/>
        <end position="11"/>
    </location>
</feature>
<protein>
    <recommendedName>
        <fullName evidence="19">Dolichyl-diphosphooligosaccharide--protein glycosyltransferase subunit STT3</fullName>
        <ecNumber evidence="6">2.4.99.18</ecNumber>
    </recommendedName>
</protein>
<proteinExistence type="inferred from homology"/>
<dbReference type="InterPro" id="IPR048999">
    <property type="entry name" value="STT3-PglB_core"/>
</dbReference>
<evidence type="ECO:0000256" key="20">
    <source>
        <dbReference type="SAM" id="MobiDB-lite"/>
    </source>
</evidence>
<feature type="transmembrane region" description="Helical" evidence="21">
    <location>
        <begin position="354"/>
        <end position="380"/>
    </location>
</feature>
<dbReference type="EC" id="2.4.99.18" evidence="6"/>
<evidence type="ECO:0000256" key="2">
    <source>
        <dbReference type="ARBA" id="ARBA00001946"/>
    </source>
</evidence>
<reference evidence="24 25" key="1">
    <citation type="journal article" date="2019" name="PLoS Genet.">
        <title>Convergent evolution of linked mating-type loci in basidiomycete fungi.</title>
        <authorList>
            <person name="Sun S."/>
            <person name="Coelho M.A."/>
            <person name="Heitman J."/>
            <person name="Nowrousian M."/>
        </authorList>
    </citation>
    <scope>NUCLEOTIDE SEQUENCE [LARGE SCALE GENOMIC DNA]</scope>
    <source>
        <strain evidence="24 25">CBS 4282</strain>
    </source>
</reference>
<keyword evidence="15" id="KW-0325">Glycoprotein</keyword>
<dbReference type="GO" id="GO:0046872">
    <property type="term" value="F:metal ion binding"/>
    <property type="evidence" value="ECO:0007669"/>
    <property type="project" value="UniProtKB-KW"/>
</dbReference>
<comment type="pathway">
    <text evidence="4">Protein modification; protein glycosylation.</text>
</comment>
<dbReference type="Pfam" id="PF02516">
    <property type="entry name" value="STT3"/>
    <property type="match status" value="1"/>
</dbReference>
<dbReference type="FunFam" id="3.40.50.12610:FF:000001">
    <property type="entry name" value="Dolichyl-diphosphooligosaccharide--protein glycosyltransferase subunit STT3B"/>
    <property type="match status" value="1"/>
</dbReference>
<evidence type="ECO:0000313" key="25">
    <source>
        <dbReference type="Proteomes" id="UP000473826"/>
    </source>
</evidence>
<evidence type="ECO:0000256" key="8">
    <source>
        <dbReference type="ARBA" id="ARBA00022679"/>
    </source>
</evidence>
<evidence type="ECO:0000256" key="4">
    <source>
        <dbReference type="ARBA" id="ARBA00004922"/>
    </source>
</evidence>
<feature type="transmembrane region" description="Helical" evidence="21">
    <location>
        <begin position="324"/>
        <end position="342"/>
    </location>
</feature>
<evidence type="ECO:0000256" key="14">
    <source>
        <dbReference type="ARBA" id="ARBA00023136"/>
    </source>
</evidence>
<evidence type="ECO:0000256" key="1">
    <source>
        <dbReference type="ARBA" id="ARBA00001936"/>
    </source>
</evidence>
<comment type="similarity">
    <text evidence="5">Belongs to the STT3 family.</text>
</comment>
<feature type="domain" description="Oligosaccharyl transferase STT3 N-terminal" evidence="22">
    <location>
        <begin position="74"/>
        <end position="473"/>
    </location>
</feature>
<evidence type="ECO:0000256" key="5">
    <source>
        <dbReference type="ARBA" id="ARBA00010810"/>
    </source>
</evidence>
<feature type="transmembrane region" description="Helical" evidence="21">
    <location>
        <begin position="73"/>
        <end position="95"/>
    </location>
</feature>
<comment type="catalytic activity">
    <reaction evidence="17">
        <text>a di-trans,poly-cis-dolichyl diphosphooligosaccharide + L-asparaginyl-[protein] = N(4)-(oligosaccharide-(1-&gt;4)-N-acetyl-beta-D-glucosaminyl-(1-&gt;4)-N-acetyl-beta-D-glucosaminyl)-L-asparaginyl-[protein] + a di-trans,poly-cis-dolichyl diphosphate + H(+)</text>
        <dbReference type="Rhea" id="RHEA:22980"/>
        <dbReference type="Rhea" id="RHEA-COMP:12804"/>
        <dbReference type="Rhea" id="RHEA-COMP:12805"/>
        <dbReference type="Rhea" id="RHEA-COMP:19506"/>
        <dbReference type="Rhea" id="RHEA-COMP:19509"/>
        <dbReference type="ChEBI" id="CHEBI:15378"/>
        <dbReference type="ChEBI" id="CHEBI:50347"/>
        <dbReference type="ChEBI" id="CHEBI:57497"/>
        <dbReference type="ChEBI" id="CHEBI:57570"/>
        <dbReference type="ChEBI" id="CHEBI:132529"/>
        <dbReference type="EC" id="2.4.99.18"/>
    </reaction>
</comment>
<evidence type="ECO:0000313" key="24">
    <source>
        <dbReference type="EMBL" id="TXT15803.1"/>
    </source>
</evidence>
<dbReference type="GO" id="GO:0018279">
    <property type="term" value="P:protein N-linked glycosylation via asparagine"/>
    <property type="evidence" value="ECO:0007669"/>
    <property type="project" value="TreeGrafter"/>
</dbReference>
<evidence type="ECO:0000256" key="9">
    <source>
        <dbReference type="ARBA" id="ARBA00022692"/>
    </source>
</evidence>
<keyword evidence="7" id="KW-0328">Glycosyltransferase</keyword>
<evidence type="ECO:0000256" key="16">
    <source>
        <dbReference type="ARBA" id="ARBA00023211"/>
    </source>
</evidence>